<feature type="domain" description="Dihydroxy-acid/6-phosphogluconate dehydratase C-terminal" evidence="14">
    <location>
        <begin position="407"/>
        <end position="596"/>
    </location>
</feature>
<dbReference type="HAMAP" id="MF_02094">
    <property type="entry name" value="Edd"/>
    <property type="match status" value="1"/>
</dbReference>
<reference evidence="15 16" key="1">
    <citation type="submission" date="2018-11" db="EMBL/GenBank/DDBJ databases">
        <authorList>
            <person name="Li F."/>
        </authorList>
    </citation>
    <scope>NUCLEOTIDE SEQUENCE [LARGE SCALE GENOMIC DNA]</scope>
    <source>
        <strain evidence="15 16">Gsoil 818</strain>
    </source>
</reference>
<dbReference type="Pfam" id="PF24877">
    <property type="entry name" value="ILV_EDD_C"/>
    <property type="match status" value="1"/>
</dbReference>
<dbReference type="PANTHER" id="PTHR43661">
    <property type="entry name" value="D-XYLONATE DEHYDRATASE"/>
    <property type="match status" value="1"/>
</dbReference>
<evidence type="ECO:0000256" key="2">
    <source>
        <dbReference type="ARBA" id="ARBA00022485"/>
    </source>
</evidence>
<dbReference type="GO" id="GO:0046872">
    <property type="term" value="F:metal ion binding"/>
    <property type="evidence" value="ECO:0007669"/>
    <property type="project" value="UniProtKB-KW"/>
</dbReference>
<sequence length="603" mass="63396">MNQLHPVVAAVTQKIAERSTETRTDYLARIRSAADRGPARGRLACANLAHGFAASPAPDKAALRQLVKPNVAIVSAYNDMLSAHAPFESYPATLKQAVIRAGGIAQFAGGVPAMCDGITQGRDGMQLSLFSRDVIAMSTAIALSHDMFDGALMLGVCDKIVPGLLIGALSFGHLSTIFVPAGPMTSGMPNNEKAQVRQLYAEGKVDRAALLEAEAASYHSSGTCTFYGTANSNQLLMEVLGLHLPGASFVNPGTAMRDALTRAAGRRVTELAMAEDRMPIGEIVDEKAIVNACVALLATGGSTNHTLHLVAIARAAGVILTWDDLSELSSVVPQLARIYPNGVADVNHFHAAGGLAFTVHTLLEHGLLHEDVNTVAGHGLRRYTTEPRLSGGELAWEEGPRQSTDTDVLRGADDPFALDGGLRVVDGNLGRAVVKVSAVKPDQRVVTAPARVFEDQHDLLAAFDAGALDGDVVAVVRHQGPAANGMPELHKLTPVLGVLQDRGHRVAIVTDGRMSGASGKVLAAIHVTPEAAVGGPLSRVRDGDLVTVDAESGELHLHIDDLADRDASTHKERFVGTGRELFASMRRTVSPADLGASVFGDHS</sequence>
<evidence type="ECO:0000256" key="8">
    <source>
        <dbReference type="ARBA" id="ARBA00023239"/>
    </source>
</evidence>
<evidence type="ECO:0000256" key="5">
    <source>
        <dbReference type="ARBA" id="ARBA00023004"/>
    </source>
</evidence>
<dbReference type="Gene3D" id="3.50.30.80">
    <property type="entry name" value="IlvD/EDD C-terminal domain-like"/>
    <property type="match status" value="1"/>
</dbReference>
<comment type="caution">
    <text evidence="15">The sequence shown here is derived from an EMBL/GenBank/DDBJ whole genome shotgun (WGS) entry which is preliminary data.</text>
</comment>
<dbReference type="InterPro" id="IPR042096">
    <property type="entry name" value="Dihydro-acid_dehy_C"/>
</dbReference>
<dbReference type="PROSITE" id="PS00887">
    <property type="entry name" value="ILVD_EDD_2"/>
    <property type="match status" value="1"/>
</dbReference>
<evidence type="ECO:0000256" key="11">
    <source>
        <dbReference type="HAMAP-Rule" id="MF_02094"/>
    </source>
</evidence>
<evidence type="ECO:0000256" key="7">
    <source>
        <dbReference type="ARBA" id="ARBA00023064"/>
    </source>
</evidence>
<organism evidence="15 16">
    <name type="scientific">Nocardioides pocheonensis</name>
    <dbReference type="NCBI Taxonomy" id="661485"/>
    <lineage>
        <taxon>Bacteria</taxon>
        <taxon>Bacillati</taxon>
        <taxon>Actinomycetota</taxon>
        <taxon>Actinomycetes</taxon>
        <taxon>Propionibacteriales</taxon>
        <taxon>Nocardioidaceae</taxon>
        <taxon>Nocardioides</taxon>
    </lineage>
</organism>
<dbReference type="GO" id="GO:0019521">
    <property type="term" value="P:D-gluconate metabolic process"/>
    <property type="evidence" value="ECO:0007669"/>
    <property type="project" value="UniProtKB-KW"/>
</dbReference>
<evidence type="ECO:0000256" key="12">
    <source>
        <dbReference type="NCBIfam" id="TIGR01196"/>
    </source>
</evidence>
<keyword evidence="2 11" id="KW-0004">4Fe-4S</keyword>
<evidence type="ECO:0000256" key="6">
    <source>
        <dbReference type="ARBA" id="ARBA00023014"/>
    </source>
</evidence>
<feature type="binding site" evidence="11">
    <location>
        <position position="157"/>
    </location>
    <ligand>
        <name>[4Fe-4S] cluster</name>
        <dbReference type="ChEBI" id="CHEBI:49883"/>
    </ligand>
</feature>
<dbReference type="GO" id="GO:0009082">
    <property type="term" value="P:branched-chain amino acid biosynthetic process"/>
    <property type="evidence" value="ECO:0007669"/>
    <property type="project" value="UniProtKB-KW"/>
</dbReference>
<dbReference type="Proteomes" id="UP000279994">
    <property type="component" value="Unassembled WGS sequence"/>
</dbReference>
<comment type="cofactor">
    <cofactor evidence="11">
        <name>[4Fe-4S] cluster</name>
        <dbReference type="ChEBI" id="CHEBI:49883"/>
    </cofactor>
    <text evidence="11">Binds 1 [4Fe-4S] cluster.</text>
</comment>
<dbReference type="Pfam" id="PF00920">
    <property type="entry name" value="ILVD_EDD_N"/>
    <property type="match status" value="1"/>
</dbReference>
<comment type="pathway">
    <text evidence="11">Carbohydrate metabolism; Entner-Doudoroff pathway.</text>
</comment>
<keyword evidence="4 11" id="KW-0479">Metal-binding</keyword>
<evidence type="ECO:0000256" key="9">
    <source>
        <dbReference type="ARBA" id="ARBA00023277"/>
    </source>
</evidence>
<comment type="function">
    <text evidence="11">Catalyzes the dehydration of 6-phospho-D-gluconate to 2-dehydro-3-deoxy-6-phospho-D-gluconate.</text>
</comment>
<name>A0A3N0GLE4_9ACTN</name>
<evidence type="ECO:0000313" key="15">
    <source>
        <dbReference type="EMBL" id="RNM12992.1"/>
    </source>
</evidence>
<dbReference type="InterPro" id="IPR037237">
    <property type="entry name" value="IlvD/EDD_N"/>
</dbReference>
<dbReference type="InterPro" id="IPR004786">
    <property type="entry name" value="6-phosphgluc_deHydtase"/>
</dbReference>
<dbReference type="InterPro" id="IPR000581">
    <property type="entry name" value="ILV_EDD_N"/>
</dbReference>
<comment type="similarity">
    <text evidence="1 11">Belongs to the IlvD/Edd family.</text>
</comment>
<dbReference type="PANTHER" id="PTHR43661:SF1">
    <property type="entry name" value="PHOSPHOGLUCONATE DEHYDRATASE"/>
    <property type="match status" value="1"/>
</dbReference>
<proteinExistence type="inferred from homology"/>
<dbReference type="EMBL" id="RJSF01000043">
    <property type="protein sequence ID" value="RNM12992.1"/>
    <property type="molecule type" value="Genomic_DNA"/>
</dbReference>
<feature type="binding site" evidence="11">
    <location>
        <position position="224"/>
    </location>
    <ligand>
        <name>[4Fe-4S] cluster</name>
        <dbReference type="ChEBI" id="CHEBI:49883"/>
    </ligand>
</feature>
<evidence type="ECO:0000259" key="14">
    <source>
        <dbReference type="Pfam" id="PF24877"/>
    </source>
</evidence>
<evidence type="ECO:0000256" key="10">
    <source>
        <dbReference type="ARBA" id="ARBA00023304"/>
    </source>
</evidence>
<accession>A0A3N0GLE4</accession>
<evidence type="ECO:0000259" key="13">
    <source>
        <dbReference type="Pfam" id="PF00920"/>
    </source>
</evidence>
<keyword evidence="5 11" id="KW-0408">Iron</keyword>
<dbReference type="GO" id="GO:0051537">
    <property type="term" value="F:2 iron, 2 sulfur cluster binding"/>
    <property type="evidence" value="ECO:0007669"/>
    <property type="project" value="UniProtKB-KW"/>
</dbReference>
<keyword evidence="10" id="KW-0100">Branched-chain amino acid biosynthesis</keyword>
<dbReference type="SUPFAM" id="SSF143975">
    <property type="entry name" value="IlvD/EDD N-terminal domain-like"/>
    <property type="match status" value="1"/>
</dbReference>
<dbReference type="InterPro" id="IPR020558">
    <property type="entry name" value="DiOHA_6PGluconate_deHydtase_CS"/>
</dbReference>
<dbReference type="PROSITE" id="PS00886">
    <property type="entry name" value="ILVD_EDD_1"/>
    <property type="match status" value="1"/>
</dbReference>
<evidence type="ECO:0000256" key="3">
    <source>
        <dbReference type="ARBA" id="ARBA00022714"/>
    </source>
</evidence>
<dbReference type="GO" id="GO:0051539">
    <property type="term" value="F:4 iron, 4 sulfur cluster binding"/>
    <property type="evidence" value="ECO:0007669"/>
    <property type="project" value="UniProtKB-UniRule"/>
</dbReference>
<dbReference type="InterPro" id="IPR056740">
    <property type="entry name" value="ILV_EDD_C"/>
</dbReference>
<evidence type="ECO:0000256" key="1">
    <source>
        <dbReference type="ARBA" id="ARBA00006486"/>
    </source>
</evidence>
<comment type="catalytic activity">
    <reaction evidence="11">
        <text>6-phospho-D-gluconate = 2-dehydro-3-deoxy-6-phospho-D-gluconate + H2O</text>
        <dbReference type="Rhea" id="RHEA:17277"/>
        <dbReference type="ChEBI" id="CHEBI:15377"/>
        <dbReference type="ChEBI" id="CHEBI:57569"/>
        <dbReference type="ChEBI" id="CHEBI:58759"/>
        <dbReference type="EC" id="4.2.1.12"/>
    </reaction>
</comment>
<dbReference type="OrthoDB" id="9807077at2"/>
<keyword evidence="8 11" id="KW-0456">Lyase</keyword>
<keyword evidence="7 11" id="KW-0311">Gluconate utilization</keyword>
<dbReference type="GO" id="GO:0004456">
    <property type="term" value="F:phosphogluconate dehydratase activity"/>
    <property type="evidence" value="ECO:0007669"/>
    <property type="project" value="UniProtKB-UniRule"/>
</dbReference>
<dbReference type="RefSeq" id="WP_123223969.1">
    <property type="nucleotide sequence ID" value="NZ_RJSF01000043.1"/>
</dbReference>
<dbReference type="NCBIfam" id="TIGR01196">
    <property type="entry name" value="edd"/>
    <property type="match status" value="1"/>
</dbReference>
<evidence type="ECO:0000256" key="4">
    <source>
        <dbReference type="ARBA" id="ARBA00022723"/>
    </source>
</evidence>
<keyword evidence="6 11" id="KW-0411">Iron-sulfur</keyword>
<feature type="domain" description="Dihydroxy-acid/6-phosphogluconate dehydratase N-terminal" evidence="13">
    <location>
        <begin position="68"/>
        <end position="381"/>
    </location>
</feature>
<keyword evidence="3" id="KW-0001">2Fe-2S</keyword>
<dbReference type="AlphaFoldDB" id="A0A3N0GLE4"/>
<gene>
    <name evidence="11" type="primary">edd</name>
    <name evidence="15" type="ORF">EFL26_16295</name>
</gene>
<dbReference type="GO" id="GO:0005829">
    <property type="term" value="C:cytosol"/>
    <property type="evidence" value="ECO:0007669"/>
    <property type="project" value="TreeGrafter"/>
</dbReference>
<dbReference type="SUPFAM" id="SSF52016">
    <property type="entry name" value="LeuD/IlvD-like"/>
    <property type="match status" value="1"/>
</dbReference>
<dbReference type="EC" id="4.2.1.12" evidence="11 12"/>
<evidence type="ECO:0000313" key="16">
    <source>
        <dbReference type="Proteomes" id="UP000279994"/>
    </source>
</evidence>
<protein>
    <recommendedName>
        <fullName evidence="11 12">Phosphogluconate dehydratase</fullName>
        <ecNumber evidence="11 12">4.2.1.12</ecNumber>
    </recommendedName>
</protein>
<keyword evidence="9 11" id="KW-0119">Carbohydrate metabolism</keyword>
<keyword evidence="10" id="KW-0028">Amino-acid biosynthesis</keyword>
<keyword evidence="16" id="KW-1185">Reference proteome</keyword>
<dbReference type="GO" id="GO:0009255">
    <property type="term" value="P:Entner-Doudoroff pathway through 6-phosphogluconate"/>
    <property type="evidence" value="ECO:0007669"/>
    <property type="project" value="UniProtKB-UniRule"/>
</dbReference>
<dbReference type="UniPathway" id="UPA00226"/>